<dbReference type="PROSITE" id="PS50928">
    <property type="entry name" value="ABC_TM1"/>
    <property type="match status" value="1"/>
</dbReference>
<keyword evidence="2 7" id="KW-0813">Transport</keyword>
<dbReference type="InterPro" id="IPR000515">
    <property type="entry name" value="MetI-like"/>
</dbReference>
<evidence type="ECO:0000313" key="10">
    <source>
        <dbReference type="Proteomes" id="UP000076796"/>
    </source>
</evidence>
<dbReference type="Proteomes" id="UP000076796">
    <property type="component" value="Unassembled WGS sequence"/>
</dbReference>
<feature type="transmembrane region" description="Helical" evidence="7">
    <location>
        <begin position="145"/>
        <end position="165"/>
    </location>
</feature>
<protein>
    <submittedName>
        <fullName evidence="9">Sugar ABC transporter permease</fullName>
    </submittedName>
</protein>
<dbReference type="SUPFAM" id="SSF161098">
    <property type="entry name" value="MetI-like"/>
    <property type="match status" value="1"/>
</dbReference>
<feature type="transmembrane region" description="Helical" evidence="7">
    <location>
        <begin position="263"/>
        <end position="283"/>
    </location>
</feature>
<dbReference type="Gene3D" id="1.10.3720.10">
    <property type="entry name" value="MetI-like"/>
    <property type="match status" value="1"/>
</dbReference>
<dbReference type="GO" id="GO:0005886">
    <property type="term" value="C:plasma membrane"/>
    <property type="evidence" value="ECO:0007669"/>
    <property type="project" value="UniProtKB-SubCell"/>
</dbReference>
<evidence type="ECO:0000256" key="5">
    <source>
        <dbReference type="ARBA" id="ARBA00022989"/>
    </source>
</evidence>
<feature type="transmembrane region" description="Helical" evidence="7">
    <location>
        <begin position="113"/>
        <end position="133"/>
    </location>
</feature>
<evidence type="ECO:0000256" key="1">
    <source>
        <dbReference type="ARBA" id="ARBA00004651"/>
    </source>
</evidence>
<dbReference type="RefSeq" id="WP_063480252.1">
    <property type="nucleotide sequence ID" value="NZ_CP147845.1"/>
</dbReference>
<evidence type="ECO:0000256" key="7">
    <source>
        <dbReference type="RuleBase" id="RU363032"/>
    </source>
</evidence>
<dbReference type="EMBL" id="LWMH01000002">
    <property type="protein sequence ID" value="KZS44147.1"/>
    <property type="molecule type" value="Genomic_DNA"/>
</dbReference>
<dbReference type="InterPro" id="IPR035906">
    <property type="entry name" value="MetI-like_sf"/>
</dbReference>
<feature type="transmembrane region" description="Helical" evidence="7">
    <location>
        <begin position="14"/>
        <end position="35"/>
    </location>
</feature>
<dbReference type="PANTHER" id="PTHR43744:SF9">
    <property type="entry name" value="POLYGALACTURONAN_RHAMNOGALACTURONAN TRANSPORT SYSTEM PERMEASE PROTEIN YTCP"/>
    <property type="match status" value="1"/>
</dbReference>
<proteinExistence type="inferred from homology"/>
<organism evidence="9 10">
    <name type="scientific">Paenibacillus glucanolyticus</name>
    <dbReference type="NCBI Taxonomy" id="59843"/>
    <lineage>
        <taxon>Bacteria</taxon>
        <taxon>Bacillati</taxon>
        <taxon>Bacillota</taxon>
        <taxon>Bacilli</taxon>
        <taxon>Bacillales</taxon>
        <taxon>Paenibacillaceae</taxon>
        <taxon>Paenibacillus</taxon>
    </lineage>
</organism>
<comment type="caution">
    <text evidence="9">The sequence shown here is derived from an EMBL/GenBank/DDBJ whole genome shotgun (WGS) entry which is preliminary data.</text>
</comment>
<feature type="transmembrane region" description="Helical" evidence="7">
    <location>
        <begin position="185"/>
        <end position="209"/>
    </location>
</feature>
<evidence type="ECO:0000259" key="8">
    <source>
        <dbReference type="PROSITE" id="PS50928"/>
    </source>
</evidence>
<keyword evidence="5 7" id="KW-1133">Transmembrane helix</keyword>
<evidence type="ECO:0000256" key="6">
    <source>
        <dbReference type="ARBA" id="ARBA00023136"/>
    </source>
</evidence>
<evidence type="ECO:0000313" key="9">
    <source>
        <dbReference type="EMBL" id="KZS44147.1"/>
    </source>
</evidence>
<dbReference type="AlphaFoldDB" id="A0A163F485"/>
<dbReference type="STRING" id="59843.A3958_01455"/>
<gene>
    <name evidence="9" type="ORF">AWU65_29195</name>
</gene>
<evidence type="ECO:0000256" key="3">
    <source>
        <dbReference type="ARBA" id="ARBA00022475"/>
    </source>
</evidence>
<dbReference type="GO" id="GO:0055085">
    <property type="term" value="P:transmembrane transport"/>
    <property type="evidence" value="ECO:0007669"/>
    <property type="project" value="InterPro"/>
</dbReference>
<name>A0A163F485_9BACL</name>
<dbReference type="OrthoDB" id="9810086at2"/>
<evidence type="ECO:0000256" key="4">
    <source>
        <dbReference type="ARBA" id="ARBA00022692"/>
    </source>
</evidence>
<keyword evidence="10" id="KW-1185">Reference proteome</keyword>
<sequence length="298" mass="33159">MSRTTVRESAADRIFLGIVYLFLSIILIVILFPLLHIVSASFSSPSAVSSGKVWLWPVDITLMGYKAVFQNSNILIGFGNSLFYAVVGTVVNVAFTVMLAYPLARKTFYIRNMVMMLLVFTMFFDGGLIPNYLLVKSLGMLDTRWAMIIPGALAVFQVIIARTFFQTTIPEELAEAAEMDGSSDITFFIKIVLPLSKPILAVLALMYAVGHWNSYFNALIYLKDSSLFPLQIFLRDILILNSVSSEMVTNVNELLAREGLKDLLKYSLIVVASAPVLIIYPFVQKYFVKGVMIGSLKG</sequence>
<keyword evidence="6 7" id="KW-0472">Membrane</keyword>
<evidence type="ECO:0000256" key="2">
    <source>
        <dbReference type="ARBA" id="ARBA00022448"/>
    </source>
</evidence>
<comment type="subcellular location">
    <subcellularLocation>
        <location evidence="1 7">Cell membrane</location>
        <topology evidence="1 7">Multi-pass membrane protein</topology>
    </subcellularLocation>
</comment>
<reference evidence="9" key="1">
    <citation type="journal article" date="2016" name="Genome Announc.">
        <title>Draft genomes of two strains of Paenibacillus glucanolyticus with capability to degrade lignocellulose.</title>
        <authorList>
            <person name="Mathews S.L."/>
            <person name="Pawlak J."/>
            <person name="Grunden A.M."/>
        </authorList>
    </citation>
    <scope>NUCLEOTIDE SEQUENCE [LARGE SCALE GENOMIC DNA]</scope>
    <source>
        <strain evidence="9">SLM1</strain>
    </source>
</reference>
<keyword evidence="3" id="KW-1003">Cell membrane</keyword>
<keyword evidence="4 7" id="KW-0812">Transmembrane</keyword>
<accession>A0A163F485</accession>
<feature type="transmembrane region" description="Helical" evidence="7">
    <location>
        <begin position="82"/>
        <end position="101"/>
    </location>
</feature>
<dbReference type="Pfam" id="PF00528">
    <property type="entry name" value="BPD_transp_1"/>
    <property type="match status" value="1"/>
</dbReference>
<dbReference type="CDD" id="cd06261">
    <property type="entry name" value="TM_PBP2"/>
    <property type="match status" value="1"/>
</dbReference>
<feature type="domain" description="ABC transmembrane type-1" evidence="8">
    <location>
        <begin position="78"/>
        <end position="281"/>
    </location>
</feature>
<dbReference type="PANTHER" id="PTHR43744">
    <property type="entry name" value="ABC TRANSPORTER PERMEASE PROTEIN MG189-RELATED-RELATED"/>
    <property type="match status" value="1"/>
</dbReference>
<dbReference type="GeneID" id="97554273"/>
<comment type="similarity">
    <text evidence="7">Belongs to the binding-protein-dependent transport system permease family.</text>
</comment>